<dbReference type="InterPro" id="IPR016944">
    <property type="entry name" value="UCP030066"/>
</dbReference>
<dbReference type="Pfam" id="PF13564">
    <property type="entry name" value="DoxX_2"/>
    <property type="match status" value="1"/>
</dbReference>
<organism evidence="6 7">
    <name type="scientific">Hydrotalea sandarakina</name>
    <dbReference type="NCBI Taxonomy" id="1004304"/>
    <lineage>
        <taxon>Bacteria</taxon>
        <taxon>Pseudomonadati</taxon>
        <taxon>Bacteroidota</taxon>
        <taxon>Chitinophagia</taxon>
        <taxon>Chitinophagales</taxon>
        <taxon>Chitinophagaceae</taxon>
        <taxon>Hydrotalea</taxon>
    </lineage>
</organism>
<proteinExistence type="predicted"/>
<comment type="caution">
    <text evidence="6">The sequence shown here is derived from an EMBL/GenBank/DDBJ whole genome shotgun (WGS) entry which is preliminary data.</text>
</comment>
<feature type="transmembrane region" description="Helical" evidence="5">
    <location>
        <begin position="44"/>
        <end position="63"/>
    </location>
</feature>
<sequence length="123" mass="13723">MKRLNIFYWVFTGLLIPSLGYGSIMELMGNPQSIEIITSLGYPAYLSPFLGVARILALIAIFTPNFPRLKEWAYAGLVFDVIGATYSQIAVGNPLTYTIFPTIILGVILGSYYFHHKRLTVNS</sequence>
<protein>
    <submittedName>
        <fullName evidence="6">DoxX-like protein</fullName>
    </submittedName>
</protein>
<dbReference type="RefSeq" id="WP_111297322.1">
    <property type="nucleotide sequence ID" value="NZ_QKZV01000022.1"/>
</dbReference>
<comment type="subcellular location">
    <subcellularLocation>
        <location evidence="1">Membrane</location>
        <topology evidence="1">Multi-pass membrane protein</topology>
    </subcellularLocation>
</comment>
<dbReference type="EMBL" id="QKZV01000022">
    <property type="protein sequence ID" value="PZX59404.1"/>
    <property type="molecule type" value="Genomic_DNA"/>
</dbReference>
<dbReference type="AlphaFoldDB" id="A0A2W7RG63"/>
<keyword evidence="7" id="KW-1185">Reference proteome</keyword>
<keyword evidence="4 5" id="KW-0472">Membrane</keyword>
<evidence type="ECO:0000313" key="7">
    <source>
        <dbReference type="Proteomes" id="UP000249720"/>
    </source>
</evidence>
<keyword evidence="2 5" id="KW-0812">Transmembrane</keyword>
<evidence type="ECO:0000256" key="5">
    <source>
        <dbReference type="SAM" id="Phobius"/>
    </source>
</evidence>
<feature type="transmembrane region" description="Helical" evidence="5">
    <location>
        <begin position="95"/>
        <end position="114"/>
    </location>
</feature>
<evidence type="ECO:0000256" key="3">
    <source>
        <dbReference type="ARBA" id="ARBA00022989"/>
    </source>
</evidence>
<evidence type="ECO:0000256" key="1">
    <source>
        <dbReference type="ARBA" id="ARBA00004141"/>
    </source>
</evidence>
<evidence type="ECO:0000256" key="2">
    <source>
        <dbReference type="ARBA" id="ARBA00022692"/>
    </source>
</evidence>
<accession>A0A2W7RG63</accession>
<name>A0A2W7RG63_9BACT</name>
<feature type="transmembrane region" description="Helical" evidence="5">
    <location>
        <begin position="72"/>
        <end position="89"/>
    </location>
</feature>
<dbReference type="OrthoDB" id="7960583at2"/>
<dbReference type="InterPro" id="IPR032808">
    <property type="entry name" value="DoxX"/>
</dbReference>
<keyword evidence="3 5" id="KW-1133">Transmembrane helix</keyword>
<dbReference type="Proteomes" id="UP000249720">
    <property type="component" value="Unassembled WGS sequence"/>
</dbReference>
<feature type="transmembrane region" description="Helical" evidence="5">
    <location>
        <begin position="7"/>
        <end position="24"/>
    </location>
</feature>
<gene>
    <name evidence="6" type="ORF">LX80_02858</name>
</gene>
<dbReference type="GO" id="GO:0016020">
    <property type="term" value="C:membrane"/>
    <property type="evidence" value="ECO:0007669"/>
    <property type="project" value="UniProtKB-SubCell"/>
</dbReference>
<evidence type="ECO:0000313" key="6">
    <source>
        <dbReference type="EMBL" id="PZX59404.1"/>
    </source>
</evidence>
<evidence type="ECO:0000256" key="4">
    <source>
        <dbReference type="ARBA" id="ARBA00023136"/>
    </source>
</evidence>
<reference evidence="6 7" key="1">
    <citation type="submission" date="2018-06" db="EMBL/GenBank/DDBJ databases">
        <title>Genomic Encyclopedia of Archaeal and Bacterial Type Strains, Phase II (KMG-II): from individual species to whole genera.</title>
        <authorList>
            <person name="Goeker M."/>
        </authorList>
    </citation>
    <scope>NUCLEOTIDE SEQUENCE [LARGE SCALE GENOMIC DNA]</scope>
    <source>
        <strain evidence="6 7">DSM 23241</strain>
    </source>
</reference>
<dbReference type="PIRSF" id="PIRSF030066">
    <property type="entry name" value="UCP030066"/>
    <property type="match status" value="1"/>
</dbReference>